<dbReference type="CDD" id="cd02165">
    <property type="entry name" value="NMNAT"/>
    <property type="match status" value="1"/>
</dbReference>
<name>A0A1L8RCX9_9ENTE</name>
<dbReference type="SUPFAM" id="SSF52374">
    <property type="entry name" value="Nucleotidylyl transferase"/>
    <property type="match status" value="1"/>
</dbReference>
<dbReference type="GO" id="GO:0005524">
    <property type="term" value="F:ATP binding"/>
    <property type="evidence" value="ECO:0007669"/>
    <property type="project" value="UniProtKB-KW"/>
</dbReference>
<evidence type="ECO:0000256" key="6">
    <source>
        <dbReference type="ARBA" id="ARBA00022741"/>
    </source>
</evidence>
<dbReference type="EC" id="2.7.7.18" evidence="10"/>
<dbReference type="GO" id="GO:0009435">
    <property type="term" value="P:NAD+ biosynthetic process"/>
    <property type="evidence" value="ECO:0007669"/>
    <property type="project" value="UniProtKB-UniRule"/>
</dbReference>
<comment type="pathway">
    <text evidence="2 10">Cofactor biosynthesis; NAD(+) biosynthesis; deamido-NAD(+) from nicotinate D-ribonucleotide: step 1/1.</text>
</comment>
<dbReference type="InterPro" id="IPR005248">
    <property type="entry name" value="NadD/NMNAT"/>
</dbReference>
<dbReference type="InterPro" id="IPR004821">
    <property type="entry name" value="Cyt_trans-like"/>
</dbReference>
<accession>A0A1L8RCX9</accession>
<comment type="similarity">
    <text evidence="10">Belongs to the NadD family.</text>
</comment>
<dbReference type="Proteomes" id="UP000181884">
    <property type="component" value="Unassembled WGS sequence"/>
</dbReference>
<dbReference type="InterPro" id="IPR014729">
    <property type="entry name" value="Rossmann-like_a/b/a_fold"/>
</dbReference>
<evidence type="ECO:0000259" key="11">
    <source>
        <dbReference type="Pfam" id="PF01467"/>
    </source>
</evidence>
<organism evidence="12 13">
    <name type="scientific">Enterococcus canis</name>
    <dbReference type="NCBI Taxonomy" id="214095"/>
    <lineage>
        <taxon>Bacteria</taxon>
        <taxon>Bacillati</taxon>
        <taxon>Bacillota</taxon>
        <taxon>Bacilli</taxon>
        <taxon>Lactobacillales</taxon>
        <taxon>Enterococcaceae</taxon>
        <taxon>Enterococcus</taxon>
    </lineage>
</organism>
<dbReference type="PANTHER" id="PTHR39321">
    <property type="entry name" value="NICOTINATE-NUCLEOTIDE ADENYLYLTRANSFERASE-RELATED"/>
    <property type="match status" value="1"/>
</dbReference>
<dbReference type="HAMAP" id="MF_00244">
    <property type="entry name" value="NaMN_adenylyltr"/>
    <property type="match status" value="1"/>
</dbReference>
<sequence length="214" mass="24852">MSHMQARVLTPKIEIQEELALFQRRKQIGLLGGNFNPVHQAHLVASEQVYQQLSLDQVHLMPTYEPPHVDEKQTIDAEHRLKMLELAIFGNRHLGIETIELERGGKSYTYETMKALKQNNPDTDYYFIIGGDMVEYLPKWSHIEELVTLVQFVGIRRPHYGVETPYPIMWVDVPQMDISSTSIRQQIQQGKSPRYLLPDPVLAYIQEKGLYLHE</sequence>
<evidence type="ECO:0000256" key="9">
    <source>
        <dbReference type="ARBA" id="ARBA00048721"/>
    </source>
</evidence>
<evidence type="ECO:0000256" key="3">
    <source>
        <dbReference type="ARBA" id="ARBA00022642"/>
    </source>
</evidence>
<evidence type="ECO:0000256" key="2">
    <source>
        <dbReference type="ARBA" id="ARBA00005019"/>
    </source>
</evidence>
<keyword evidence="5 10" id="KW-0548">Nucleotidyltransferase</keyword>
<comment type="catalytic activity">
    <reaction evidence="9 10">
        <text>nicotinate beta-D-ribonucleotide + ATP + H(+) = deamido-NAD(+) + diphosphate</text>
        <dbReference type="Rhea" id="RHEA:22860"/>
        <dbReference type="ChEBI" id="CHEBI:15378"/>
        <dbReference type="ChEBI" id="CHEBI:30616"/>
        <dbReference type="ChEBI" id="CHEBI:33019"/>
        <dbReference type="ChEBI" id="CHEBI:57502"/>
        <dbReference type="ChEBI" id="CHEBI:58437"/>
        <dbReference type="EC" id="2.7.7.18"/>
    </reaction>
</comment>
<dbReference type="SMR" id="A0A1L8RCX9"/>
<keyword evidence="4 10" id="KW-0808">Transferase</keyword>
<evidence type="ECO:0000313" key="13">
    <source>
        <dbReference type="Proteomes" id="UP000181884"/>
    </source>
</evidence>
<keyword evidence="3 10" id="KW-0662">Pyridine nucleotide biosynthesis</keyword>
<evidence type="ECO:0000256" key="5">
    <source>
        <dbReference type="ARBA" id="ARBA00022695"/>
    </source>
</evidence>
<comment type="caution">
    <text evidence="12">The sequence shown here is derived from an EMBL/GenBank/DDBJ whole genome shotgun (WGS) entry which is preliminary data.</text>
</comment>
<comment type="function">
    <text evidence="1 10">Catalyzes the reversible adenylation of nicotinate mononucleotide (NaMN) to nicotinic acid adenine dinucleotide (NaAD).</text>
</comment>
<dbReference type="EMBL" id="JXKH01000008">
    <property type="protein sequence ID" value="OJG17608.1"/>
    <property type="molecule type" value="Genomic_DNA"/>
</dbReference>
<dbReference type="AlphaFoldDB" id="A0A1L8RCX9"/>
<keyword evidence="8 10" id="KW-0520">NAD</keyword>
<gene>
    <name evidence="10" type="primary">nadD</name>
    <name evidence="12" type="ORF">RU97_GL002616</name>
</gene>
<protein>
    <recommendedName>
        <fullName evidence="10">Probable nicotinate-nucleotide adenylyltransferase</fullName>
        <ecNumber evidence="10">2.7.7.18</ecNumber>
    </recommendedName>
    <alternativeName>
        <fullName evidence="10">Deamido-NAD(+) diphosphorylase</fullName>
    </alternativeName>
    <alternativeName>
        <fullName evidence="10">Deamido-NAD(+) pyrophosphorylase</fullName>
    </alternativeName>
    <alternativeName>
        <fullName evidence="10">Nicotinate mononucleotide adenylyltransferase</fullName>
        <shortName evidence="10">NaMN adenylyltransferase</shortName>
    </alternativeName>
</protein>
<dbReference type="GO" id="GO:0004515">
    <property type="term" value="F:nicotinate-nucleotide adenylyltransferase activity"/>
    <property type="evidence" value="ECO:0007669"/>
    <property type="project" value="UniProtKB-UniRule"/>
</dbReference>
<evidence type="ECO:0000256" key="1">
    <source>
        <dbReference type="ARBA" id="ARBA00002324"/>
    </source>
</evidence>
<dbReference type="PANTHER" id="PTHR39321:SF3">
    <property type="entry name" value="PHOSPHOPANTETHEINE ADENYLYLTRANSFERASE"/>
    <property type="match status" value="1"/>
</dbReference>
<keyword evidence="13" id="KW-1185">Reference proteome</keyword>
<reference evidence="12 13" key="1">
    <citation type="submission" date="2014-12" db="EMBL/GenBank/DDBJ databases">
        <title>Draft genome sequences of 29 type strains of Enterococci.</title>
        <authorList>
            <person name="Zhong Z."/>
            <person name="Sun Z."/>
            <person name="Liu W."/>
            <person name="Zhang W."/>
            <person name="Zhang H."/>
        </authorList>
    </citation>
    <scope>NUCLEOTIDE SEQUENCE [LARGE SCALE GENOMIC DNA]</scope>
    <source>
        <strain evidence="12 13">DSM 17029</strain>
    </source>
</reference>
<evidence type="ECO:0000256" key="4">
    <source>
        <dbReference type="ARBA" id="ARBA00022679"/>
    </source>
</evidence>
<dbReference type="Gene3D" id="3.40.50.620">
    <property type="entry name" value="HUPs"/>
    <property type="match status" value="1"/>
</dbReference>
<keyword evidence="6 10" id="KW-0547">Nucleotide-binding</keyword>
<dbReference type="RefSeq" id="WP_067390839.1">
    <property type="nucleotide sequence ID" value="NZ_JXKH01000008.1"/>
</dbReference>
<dbReference type="STRING" id="214095.RU97_GL002616"/>
<evidence type="ECO:0000256" key="10">
    <source>
        <dbReference type="HAMAP-Rule" id="MF_00244"/>
    </source>
</evidence>
<dbReference type="NCBIfam" id="NF000841">
    <property type="entry name" value="PRK00071.1-4"/>
    <property type="match status" value="1"/>
</dbReference>
<evidence type="ECO:0000313" key="12">
    <source>
        <dbReference type="EMBL" id="OJG17608.1"/>
    </source>
</evidence>
<evidence type="ECO:0000256" key="8">
    <source>
        <dbReference type="ARBA" id="ARBA00023027"/>
    </source>
</evidence>
<keyword evidence="7 10" id="KW-0067">ATP-binding</keyword>
<dbReference type="Pfam" id="PF01467">
    <property type="entry name" value="CTP_transf_like"/>
    <property type="match status" value="1"/>
</dbReference>
<feature type="domain" description="Cytidyltransferase-like" evidence="11">
    <location>
        <begin position="30"/>
        <end position="185"/>
    </location>
</feature>
<dbReference type="NCBIfam" id="NF000840">
    <property type="entry name" value="PRK00071.1-3"/>
    <property type="match status" value="1"/>
</dbReference>
<dbReference type="NCBIfam" id="TIGR00482">
    <property type="entry name" value="nicotinate (nicotinamide) nucleotide adenylyltransferase"/>
    <property type="match status" value="1"/>
</dbReference>
<evidence type="ECO:0000256" key="7">
    <source>
        <dbReference type="ARBA" id="ARBA00022840"/>
    </source>
</evidence>
<dbReference type="UniPathway" id="UPA00253">
    <property type="reaction ID" value="UER00332"/>
</dbReference>
<proteinExistence type="inferred from homology"/>